<keyword evidence="3" id="KW-0862">Zinc</keyword>
<evidence type="ECO:0000259" key="5">
    <source>
        <dbReference type="PROSITE" id="PS50178"/>
    </source>
</evidence>
<reference evidence="6 7" key="1">
    <citation type="journal article" date="2014" name="Genome Biol. Evol.">
        <title>The secreted proteins of Achlya hypogyna and Thraustotheca clavata identify the ancestral oomycete secretome and reveal gene acquisitions by horizontal gene transfer.</title>
        <authorList>
            <person name="Misner I."/>
            <person name="Blouin N."/>
            <person name="Leonard G."/>
            <person name="Richards T.A."/>
            <person name="Lane C.E."/>
        </authorList>
    </citation>
    <scope>NUCLEOTIDE SEQUENCE [LARGE SCALE GENOMIC DNA]</scope>
    <source>
        <strain evidence="6 7">ATCC 48635</strain>
    </source>
</reference>
<sequence>MDRFDVEELDFESVEPVRPSSFDGTSATKFDIAIRARQALPSLSLTATCNTKLKQLDWRYVKKDKDVTIHRLEREKIANTLTTRVSFRLSVEIKAYLETIMDALVPPTPIEYLHMEKRMFPKFVDAAVLHKVEDDEVSELPTYPRHTVKWHASHLLTNRITGRMGTPTDFVFEEFADVETIDNVQCGFGYIQSCDYSEVLFPQRGGSHNATTELKKVSAVKCKRGLIRKGVFLVQPSAPDSVIHEVTAMYIMDFPKNLGISVDRIITAYADRLRNVRDMLINTLFQPIPILPRDQWVDDRSRRECRVCMQTFTIVRARHHCRACGEVVCGNCSRKWSVPVKNNGELLTRLCTPCSLKARSNLMPTVVHSNRFSRSNTTLGLDPPMSDFEMHLHTSYHPHLNSLPLSKPVFHSVRVGAAFSTLDATVQAVEDAWHRLVTGPLQLNRPHFCLVNYSTAHDPFTVAETLHRLAPELVFCGAALAMEKGDATLFTGGRDGKLDKYSHVLSLWGLFDVDGHFTANGVSFHGIDPKEATRHCIKQSIHDLELGPTESPDMLWLMPTDGYEEPVVRTAEGMLDTSGTILGSASKYSRLCGSGTHGVFVLTADQPGVVLAMCSPSMQVGHAYFSCYEPNERVFTVTKAEGRRLMELDNHPPILMLKDGLDRSKRKLYMGNKDKVFPAFGRMQKGLGGDVYVQQIEPVGVHSDMSMTLATTVKRDDQLRLMSMDAKMIPDDIASGLNAGRDDDEVLGCYVSVGASVVQHLGEEPNLLREAVLHGMGRNANAAIMGSLSMTQIGIMAGTHRVMFGNGMIAALIITNSKKRTAERQSRTQRRSF</sequence>
<feature type="domain" description="FYVE-type" evidence="5">
    <location>
        <begin position="299"/>
        <end position="359"/>
    </location>
</feature>
<keyword evidence="7" id="KW-1185">Reference proteome</keyword>
<name>A0A1V9Y5K3_ACHHY</name>
<evidence type="ECO:0000256" key="4">
    <source>
        <dbReference type="PROSITE-ProRule" id="PRU00091"/>
    </source>
</evidence>
<dbReference type="Proteomes" id="UP000243579">
    <property type="component" value="Unassembled WGS sequence"/>
</dbReference>
<dbReference type="InterPro" id="IPR013702">
    <property type="entry name" value="FIST_domain_N"/>
</dbReference>
<dbReference type="PANTHER" id="PTHR43102:SF2">
    <property type="entry name" value="GAF DOMAIN-CONTAINING PROTEIN"/>
    <property type="match status" value="1"/>
</dbReference>
<dbReference type="Pfam" id="PF01363">
    <property type="entry name" value="FYVE"/>
    <property type="match status" value="1"/>
</dbReference>
<dbReference type="Gene3D" id="3.30.40.10">
    <property type="entry name" value="Zinc/RING finger domain, C3HC4 (zinc finger)"/>
    <property type="match status" value="1"/>
</dbReference>
<organism evidence="6 7">
    <name type="scientific">Achlya hypogyna</name>
    <name type="common">Oomycete</name>
    <name type="synonym">Protoachlya hypogyna</name>
    <dbReference type="NCBI Taxonomy" id="1202772"/>
    <lineage>
        <taxon>Eukaryota</taxon>
        <taxon>Sar</taxon>
        <taxon>Stramenopiles</taxon>
        <taxon>Oomycota</taxon>
        <taxon>Saprolegniomycetes</taxon>
        <taxon>Saprolegniales</taxon>
        <taxon>Achlyaceae</taxon>
        <taxon>Achlya</taxon>
    </lineage>
</organism>
<keyword evidence="1" id="KW-0479">Metal-binding</keyword>
<evidence type="ECO:0000256" key="2">
    <source>
        <dbReference type="ARBA" id="ARBA00022771"/>
    </source>
</evidence>
<evidence type="ECO:0000256" key="3">
    <source>
        <dbReference type="ARBA" id="ARBA00022833"/>
    </source>
</evidence>
<keyword evidence="2 4" id="KW-0863">Zinc-finger</keyword>
<proteinExistence type="predicted"/>
<dbReference type="InterPro" id="IPR017455">
    <property type="entry name" value="Znf_FYVE-rel"/>
</dbReference>
<comment type="caution">
    <text evidence="6">The sequence shown here is derived from an EMBL/GenBank/DDBJ whole genome shotgun (WGS) entry which is preliminary data.</text>
</comment>
<dbReference type="AlphaFoldDB" id="A0A1V9Y5K3"/>
<evidence type="ECO:0000256" key="1">
    <source>
        <dbReference type="ARBA" id="ARBA00022723"/>
    </source>
</evidence>
<dbReference type="GO" id="GO:0008270">
    <property type="term" value="F:zinc ion binding"/>
    <property type="evidence" value="ECO:0007669"/>
    <property type="project" value="UniProtKB-KW"/>
</dbReference>
<dbReference type="SMART" id="SM00064">
    <property type="entry name" value="FYVE"/>
    <property type="match status" value="1"/>
</dbReference>
<dbReference type="PROSITE" id="PS50178">
    <property type="entry name" value="ZF_FYVE"/>
    <property type="match status" value="1"/>
</dbReference>
<protein>
    <recommendedName>
        <fullName evidence="5">FYVE-type domain-containing protein</fullName>
    </recommendedName>
</protein>
<dbReference type="SUPFAM" id="SSF57903">
    <property type="entry name" value="FYVE/PHD zinc finger"/>
    <property type="match status" value="1"/>
</dbReference>
<dbReference type="InterPro" id="IPR013083">
    <property type="entry name" value="Znf_RING/FYVE/PHD"/>
</dbReference>
<accession>A0A1V9Y5K3</accession>
<evidence type="ECO:0000313" key="7">
    <source>
        <dbReference type="Proteomes" id="UP000243579"/>
    </source>
</evidence>
<dbReference type="EMBL" id="JNBR01002848">
    <property type="protein sequence ID" value="OQR80986.1"/>
    <property type="molecule type" value="Genomic_DNA"/>
</dbReference>
<dbReference type="OrthoDB" id="957735at2759"/>
<dbReference type="PANTHER" id="PTHR43102">
    <property type="entry name" value="SLR1143 PROTEIN"/>
    <property type="match status" value="1"/>
</dbReference>
<dbReference type="STRING" id="1202772.A0A1V9Y5K3"/>
<dbReference type="InterPro" id="IPR011011">
    <property type="entry name" value="Znf_FYVE_PHD"/>
</dbReference>
<dbReference type="Pfam" id="PF08495">
    <property type="entry name" value="FIST"/>
    <property type="match status" value="1"/>
</dbReference>
<dbReference type="InterPro" id="IPR000306">
    <property type="entry name" value="Znf_FYVE"/>
</dbReference>
<evidence type="ECO:0000313" key="6">
    <source>
        <dbReference type="EMBL" id="OQR80986.1"/>
    </source>
</evidence>
<gene>
    <name evidence="6" type="ORF">ACHHYP_16883</name>
</gene>